<dbReference type="PANTHER" id="PTHR24148:SF73">
    <property type="entry name" value="HET DOMAIN PROTEIN (AFU_ORTHOLOGUE AFUA_8G01020)"/>
    <property type="match status" value="1"/>
</dbReference>
<dbReference type="InterPro" id="IPR001202">
    <property type="entry name" value="WW_dom"/>
</dbReference>
<dbReference type="PROSITE" id="PS50020">
    <property type="entry name" value="WW_DOMAIN_2"/>
    <property type="match status" value="1"/>
</dbReference>
<dbReference type="OrthoDB" id="3553147at2759"/>
<evidence type="ECO:0000313" key="2">
    <source>
        <dbReference type="EMBL" id="PMD30665.1"/>
    </source>
</evidence>
<dbReference type="Pfam" id="PF06985">
    <property type="entry name" value="HET"/>
    <property type="match status" value="1"/>
</dbReference>
<evidence type="ECO:0000313" key="3">
    <source>
        <dbReference type="Proteomes" id="UP000235786"/>
    </source>
</evidence>
<dbReference type="PANTHER" id="PTHR24148">
    <property type="entry name" value="ANKYRIN REPEAT DOMAIN-CONTAINING PROTEIN 39 HOMOLOG-RELATED"/>
    <property type="match status" value="1"/>
</dbReference>
<accession>A0A2J6QWN2</accession>
<proteinExistence type="predicted"/>
<organism evidence="2 3">
    <name type="scientific">Hyaloscypha variabilis (strain UAMH 11265 / GT02V1 / F)</name>
    <name type="common">Meliniomyces variabilis</name>
    <dbReference type="NCBI Taxonomy" id="1149755"/>
    <lineage>
        <taxon>Eukaryota</taxon>
        <taxon>Fungi</taxon>
        <taxon>Dikarya</taxon>
        <taxon>Ascomycota</taxon>
        <taxon>Pezizomycotina</taxon>
        <taxon>Leotiomycetes</taxon>
        <taxon>Helotiales</taxon>
        <taxon>Hyaloscyphaceae</taxon>
        <taxon>Hyaloscypha</taxon>
        <taxon>Hyaloscypha variabilis</taxon>
    </lineage>
</organism>
<gene>
    <name evidence="2" type="ORF">L207DRAFT_641590</name>
</gene>
<protein>
    <recommendedName>
        <fullName evidence="1">WW domain-containing protein</fullName>
    </recommendedName>
</protein>
<feature type="domain" description="WW" evidence="1">
    <location>
        <begin position="552"/>
        <end position="587"/>
    </location>
</feature>
<dbReference type="Pfam" id="PF26639">
    <property type="entry name" value="Het-6_barrel"/>
    <property type="match status" value="1"/>
</dbReference>
<dbReference type="InterPro" id="IPR052895">
    <property type="entry name" value="HetReg/Transcr_Mod"/>
</dbReference>
<dbReference type="InterPro" id="IPR010730">
    <property type="entry name" value="HET"/>
</dbReference>
<dbReference type="EMBL" id="KZ613966">
    <property type="protein sequence ID" value="PMD30665.1"/>
    <property type="molecule type" value="Genomic_DNA"/>
</dbReference>
<dbReference type="AlphaFoldDB" id="A0A2J6QWN2"/>
<name>A0A2J6QWN2_HYAVF</name>
<dbReference type="Proteomes" id="UP000235786">
    <property type="component" value="Unassembled WGS sequence"/>
</dbReference>
<reference evidence="2 3" key="1">
    <citation type="submission" date="2016-04" db="EMBL/GenBank/DDBJ databases">
        <title>A degradative enzymes factory behind the ericoid mycorrhizal symbiosis.</title>
        <authorList>
            <consortium name="DOE Joint Genome Institute"/>
            <person name="Martino E."/>
            <person name="Morin E."/>
            <person name="Grelet G."/>
            <person name="Kuo A."/>
            <person name="Kohler A."/>
            <person name="Daghino S."/>
            <person name="Barry K."/>
            <person name="Choi C."/>
            <person name="Cichocki N."/>
            <person name="Clum A."/>
            <person name="Copeland A."/>
            <person name="Hainaut M."/>
            <person name="Haridas S."/>
            <person name="Labutti K."/>
            <person name="Lindquist E."/>
            <person name="Lipzen A."/>
            <person name="Khouja H.-R."/>
            <person name="Murat C."/>
            <person name="Ohm R."/>
            <person name="Olson A."/>
            <person name="Spatafora J."/>
            <person name="Veneault-Fourrey C."/>
            <person name="Henrissat B."/>
            <person name="Grigoriev I."/>
            <person name="Martin F."/>
            <person name="Perotto S."/>
        </authorList>
    </citation>
    <scope>NUCLEOTIDE SEQUENCE [LARGE SCALE GENOMIC DNA]</scope>
    <source>
        <strain evidence="2 3">F</strain>
    </source>
</reference>
<keyword evidence="3" id="KW-1185">Reference proteome</keyword>
<dbReference type="STRING" id="1149755.A0A2J6QWN2"/>
<sequence length="605" mass="68893">MGLQSITVHTSSEPYKYTPLDDDKQEIRLLVLLPGQFSAEIRACLEVAKFTNDQTPTFEAISYAWGSTDNPVNIFIGQPGNSTLSVTQNLAEGLPYFRFEDRPRVLWVDAICVDQQNLKERGHQVKKMADIYSKAARVLIWLGPESQNSTRALLNLEHFASKVKVNWQNYELSATTEEVHWADQSMAMPLLEEDWLALYHFIHRPWFERLWIRQEVYLASRDPILICGRQMIPWKSICNAVISLTSKPSSTASNELIGPLHNRLDFVFNLCDGRKGLELSELIHRTKFCMCSDQRDRVYSLLSLLPTATALGIEPDYSKSVNTVYRDTTISMIETAKSSNLNILTTIESDEQRRRVPSWTPDAETLRHMATFALSLEYPLHEHQLKAFCRTITINELRERYSPPAQTLPSLSQSEEAVKILLESSPVSEDDYWKNSSLNSLVALTTALCRGRSFFLTQEGKFGLGPHNTRPDDFIAVLLGCRSPLVLRTCSEGGYEVVSEAYCDGFMDGEALLGPFPHHFAPRNRYDGTTSWYWAYLDQETGLLQAEDPRLGPLPPGWSLRSHLSEEFWQWIVNDETGEEAFPDPRLTSESLRKRGVPLEEFVLI</sequence>
<evidence type="ECO:0000259" key="1">
    <source>
        <dbReference type="PROSITE" id="PS50020"/>
    </source>
</evidence>